<evidence type="ECO:0008006" key="5">
    <source>
        <dbReference type="Google" id="ProtNLM"/>
    </source>
</evidence>
<feature type="region of interest" description="Disordered" evidence="2">
    <location>
        <begin position="1"/>
        <end position="21"/>
    </location>
</feature>
<dbReference type="Proteomes" id="UP000714380">
    <property type="component" value="Unassembled WGS sequence"/>
</dbReference>
<keyword evidence="4" id="KW-1185">Reference proteome</keyword>
<protein>
    <recommendedName>
        <fullName evidence="5">Haemolysin-type calcium binding-related domain-containing protein</fullName>
    </recommendedName>
</protein>
<evidence type="ECO:0000256" key="1">
    <source>
        <dbReference type="SAM" id="Coils"/>
    </source>
</evidence>
<dbReference type="RefSeq" id="WP_225677004.1">
    <property type="nucleotide sequence ID" value="NZ_JAEDAH010000102.1"/>
</dbReference>
<dbReference type="EMBL" id="JAEDAH010000102">
    <property type="protein sequence ID" value="MCA6065247.1"/>
    <property type="molecule type" value="Genomic_DNA"/>
</dbReference>
<feature type="coiled-coil region" evidence="1">
    <location>
        <begin position="495"/>
        <end position="522"/>
    </location>
</feature>
<keyword evidence="1" id="KW-0175">Coiled coil</keyword>
<evidence type="ECO:0000313" key="4">
    <source>
        <dbReference type="Proteomes" id="UP000714380"/>
    </source>
</evidence>
<sequence length="536" mass="58234">MKIEQSNVQLSSVQRSDQSQAALTSTTVEVLENGNGNGNTSAAQITLSQRYLRHEAQSLTSVANVRDADGGDTDIESRYLAQSLTSGVIDQNVVVRAVRGIPAEGSSAVASTEVLVTSVLQLEQSEALSFEAVGQVTTADGRSIDFMLALDMQRNTEIEQSNLFQGNINLIDPLMINLNGGVVELSDQTFEFDLNADGHKDQVAMAASGTGYLVFDRNGNGQIDDGSEMFGPQSGQGFAELSQLDEDGNGWLDENDSLYASLAVMTFADDGSVLQQSLSEAGVGALWLNSVAADYDLYAADGSYQGKIRQNGVALAESGQSLLLQEVHLRNFVPQAQQIVTQLQQGPALVTDSSGEAVQAQPLTVESPLNFFQFDDALLNQREEETRVGLGFVPNLNGLETIRIRRQQPESSMMASAQWSQLNVTAQWQTTQTSDRVSDSSRLEMRSWVAHSMEGFSISNDSVTGYHGVSVSVSYAAVQVANVLSDYASEQGMVQSEEQQQYDRLKTMVEALRNSRERWQSSQNALLDYRWIQASA</sequence>
<accession>A0ABS7ZUJ4</accession>
<evidence type="ECO:0000313" key="3">
    <source>
        <dbReference type="EMBL" id="MCA6065247.1"/>
    </source>
</evidence>
<comment type="caution">
    <text evidence="3">The sequence shown here is derived from an EMBL/GenBank/DDBJ whole genome shotgun (WGS) entry which is preliminary data.</text>
</comment>
<dbReference type="PANTHER" id="PTHR39431">
    <property type="entry name" value="FRPA/C-RELATED PROTEIN"/>
    <property type="match status" value="1"/>
</dbReference>
<proteinExistence type="predicted"/>
<evidence type="ECO:0000256" key="2">
    <source>
        <dbReference type="SAM" id="MobiDB-lite"/>
    </source>
</evidence>
<organism evidence="3 4">
    <name type="scientific">Thalassolituus marinus</name>
    <dbReference type="NCBI Taxonomy" id="671053"/>
    <lineage>
        <taxon>Bacteria</taxon>
        <taxon>Pseudomonadati</taxon>
        <taxon>Pseudomonadota</taxon>
        <taxon>Gammaproteobacteria</taxon>
        <taxon>Oceanospirillales</taxon>
        <taxon>Oceanospirillaceae</taxon>
        <taxon>Thalassolituus</taxon>
    </lineage>
</organism>
<name>A0ABS7ZUJ4_9GAMM</name>
<dbReference type="PANTHER" id="PTHR39431:SF1">
    <property type="entry name" value="FRPA_C-RELATED PROTEIN"/>
    <property type="match status" value="1"/>
</dbReference>
<gene>
    <name evidence="3" type="ORF">I9W95_16745</name>
</gene>
<reference evidence="3 4" key="1">
    <citation type="submission" date="2020-12" db="EMBL/GenBank/DDBJ databases">
        <title>Novel Thalassolituus-related marine hydrocarbonoclastic bacteria mediated algae-derived hydrocarbons mineralization in twilight zone of the northern South China Sea.</title>
        <authorList>
            <person name="Dong C."/>
        </authorList>
    </citation>
    <scope>NUCLEOTIDE SEQUENCE [LARGE SCALE GENOMIC DNA]</scope>
    <source>
        <strain evidence="3 4">IMCC1826</strain>
    </source>
</reference>